<keyword evidence="2" id="KW-1185">Reference proteome</keyword>
<name>A0A0F7KUY3_9SPHN</name>
<dbReference type="Proteomes" id="UP000034392">
    <property type="component" value="Chromosome"/>
</dbReference>
<dbReference type="STRING" id="1267766.WYH_02414"/>
<dbReference type="RefSeq" id="WP_082347965.1">
    <property type="nucleotide sequence ID" value="NZ_CP011452.2"/>
</dbReference>
<dbReference type="KEGG" id="aay:WYH_02414"/>
<accession>A0A0F7KUY3</accession>
<reference evidence="1" key="1">
    <citation type="submission" date="2015-05" db="EMBL/GenBank/DDBJ databases">
        <title>The complete genome of Altererythrobacter atlanticus strain 26DY36.</title>
        <authorList>
            <person name="Wu Y.-H."/>
            <person name="Cheng H."/>
            <person name="Wu X.-W."/>
        </authorList>
    </citation>
    <scope>NUCLEOTIDE SEQUENCE [LARGE SCALE GENOMIC DNA]</scope>
    <source>
        <strain evidence="1">26DY36</strain>
    </source>
</reference>
<organism evidence="1 2">
    <name type="scientific">Croceibacterium atlanticum</name>
    <dbReference type="NCBI Taxonomy" id="1267766"/>
    <lineage>
        <taxon>Bacteria</taxon>
        <taxon>Pseudomonadati</taxon>
        <taxon>Pseudomonadota</taxon>
        <taxon>Alphaproteobacteria</taxon>
        <taxon>Sphingomonadales</taxon>
        <taxon>Erythrobacteraceae</taxon>
        <taxon>Croceibacterium</taxon>
    </lineage>
</organism>
<dbReference type="OrthoDB" id="7406594at2"/>
<gene>
    <name evidence="1" type="ORF">WYH_02414</name>
</gene>
<evidence type="ECO:0000313" key="1">
    <source>
        <dbReference type="EMBL" id="AKH43444.1"/>
    </source>
</evidence>
<dbReference type="AlphaFoldDB" id="A0A0F7KUY3"/>
<evidence type="ECO:0000313" key="2">
    <source>
        <dbReference type="Proteomes" id="UP000034392"/>
    </source>
</evidence>
<sequence>MLPSARNMRLLKACFTAAILIPGAAVFAQDSSVSETTPTMVASYADLVGLAERAPMVALVEVVDQAQVENARAPGLEPGHARLYLEAKTTALLAGRTPIGESVAYLVDVPLDSKEKAPKLKKQRFILFAAPVSGRPGALQLVGPQLPASPDLEARLRGVIAQLAQPDRPPMVEGVRDVISVPGNLAGESETQMFVDTSSGAPVSLSVIRRPGQPPQWGVSWSEIVDQAASAPEPETIEWYRLACSLPRELPEGAFLQNDRESIARAREDYAFILDQLGPCIRIVE</sequence>
<proteinExistence type="predicted"/>
<dbReference type="EMBL" id="CP011452">
    <property type="protein sequence ID" value="AKH43444.1"/>
    <property type="molecule type" value="Genomic_DNA"/>
</dbReference>
<dbReference type="PATRIC" id="fig|1267766.3.peg.2440"/>
<protein>
    <submittedName>
        <fullName evidence="1">Uncharacterized protein</fullName>
    </submittedName>
</protein>